<protein>
    <submittedName>
        <fullName evidence="2">Uncharacterized protein</fullName>
    </submittedName>
</protein>
<proteinExistence type="predicted"/>
<name>A0AAV7T0I7_PLEWA</name>
<keyword evidence="3" id="KW-1185">Reference proteome</keyword>
<accession>A0AAV7T0I7</accession>
<feature type="region of interest" description="Disordered" evidence="1">
    <location>
        <begin position="61"/>
        <end position="98"/>
    </location>
</feature>
<sequence>MSRDDLTSDLGRAQRASMGPASSAEVLVQMAASVLMDHKYDPLFTLEASSPAPGLSAVTLDASQLASSHSSGSDQDDPKSLGKCKRKSQNIEEDNQTQ</sequence>
<organism evidence="2 3">
    <name type="scientific">Pleurodeles waltl</name>
    <name type="common">Iberian ribbed newt</name>
    <dbReference type="NCBI Taxonomy" id="8319"/>
    <lineage>
        <taxon>Eukaryota</taxon>
        <taxon>Metazoa</taxon>
        <taxon>Chordata</taxon>
        <taxon>Craniata</taxon>
        <taxon>Vertebrata</taxon>
        <taxon>Euteleostomi</taxon>
        <taxon>Amphibia</taxon>
        <taxon>Batrachia</taxon>
        <taxon>Caudata</taxon>
        <taxon>Salamandroidea</taxon>
        <taxon>Salamandridae</taxon>
        <taxon>Pleurodelinae</taxon>
        <taxon>Pleurodeles</taxon>
    </lineage>
</organism>
<evidence type="ECO:0000313" key="2">
    <source>
        <dbReference type="EMBL" id="KAJ1169740.1"/>
    </source>
</evidence>
<feature type="compositionally biased region" description="Low complexity" evidence="1">
    <location>
        <begin position="61"/>
        <end position="73"/>
    </location>
</feature>
<reference evidence="2" key="1">
    <citation type="journal article" date="2022" name="bioRxiv">
        <title>Sequencing and chromosome-scale assembly of the giantPleurodeles waltlgenome.</title>
        <authorList>
            <person name="Brown T."/>
            <person name="Elewa A."/>
            <person name="Iarovenko S."/>
            <person name="Subramanian E."/>
            <person name="Araus A.J."/>
            <person name="Petzold A."/>
            <person name="Susuki M."/>
            <person name="Suzuki K.-i.T."/>
            <person name="Hayashi T."/>
            <person name="Toyoda A."/>
            <person name="Oliveira C."/>
            <person name="Osipova E."/>
            <person name="Leigh N.D."/>
            <person name="Simon A."/>
            <person name="Yun M.H."/>
        </authorList>
    </citation>
    <scope>NUCLEOTIDE SEQUENCE</scope>
    <source>
        <strain evidence="2">20211129_DDA</strain>
        <tissue evidence="2">Liver</tissue>
    </source>
</reference>
<evidence type="ECO:0000313" key="3">
    <source>
        <dbReference type="Proteomes" id="UP001066276"/>
    </source>
</evidence>
<dbReference type="Proteomes" id="UP001066276">
    <property type="component" value="Chromosome 4_1"/>
</dbReference>
<dbReference type="AlphaFoldDB" id="A0AAV7T0I7"/>
<dbReference type="EMBL" id="JANPWB010000007">
    <property type="protein sequence ID" value="KAJ1169740.1"/>
    <property type="molecule type" value="Genomic_DNA"/>
</dbReference>
<comment type="caution">
    <text evidence="2">The sequence shown here is derived from an EMBL/GenBank/DDBJ whole genome shotgun (WGS) entry which is preliminary data.</text>
</comment>
<gene>
    <name evidence="2" type="ORF">NDU88_001631</name>
</gene>
<evidence type="ECO:0000256" key="1">
    <source>
        <dbReference type="SAM" id="MobiDB-lite"/>
    </source>
</evidence>
<feature type="region of interest" description="Disordered" evidence="1">
    <location>
        <begin position="1"/>
        <end position="23"/>
    </location>
</feature>